<keyword evidence="1" id="KW-0472">Membrane</keyword>
<dbReference type="InParanoid" id="A0A409X5W4"/>
<name>A0A409X5W4_PSICY</name>
<feature type="domain" description="DUF6534" evidence="2">
    <location>
        <begin position="95"/>
        <end position="180"/>
    </location>
</feature>
<dbReference type="Proteomes" id="UP000283269">
    <property type="component" value="Unassembled WGS sequence"/>
</dbReference>
<keyword evidence="4" id="KW-1185">Reference proteome</keyword>
<dbReference type="AlphaFoldDB" id="A0A409X5W4"/>
<evidence type="ECO:0000256" key="1">
    <source>
        <dbReference type="SAM" id="Phobius"/>
    </source>
</evidence>
<dbReference type="OrthoDB" id="2803252at2759"/>
<dbReference type="Pfam" id="PF20152">
    <property type="entry name" value="DUF6534"/>
    <property type="match status" value="1"/>
</dbReference>
<evidence type="ECO:0000259" key="2">
    <source>
        <dbReference type="Pfam" id="PF20152"/>
    </source>
</evidence>
<evidence type="ECO:0000313" key="3">
    <source>
        <dbReference type="EMBL" id="PPQ86169.1"/>
    </source>
</evidence>
<dbReference type="InterPro" id="IPR045339">
    <property type="entry name" value="DUF6534"/>
</dbReference>
<feature type="transmembrane region" description="Helical" evidence="1">
    <location>
        <begin position="155"/>
        <end position="176"/>
    </location>
</feature>
<protein>
    <recommendedName>
        <fullName evidence="2">DUF6534 domain-containing protein</fullName>
    </recommendedName>
</protein>
<keyword evidence="1" id="KW-1133">Transmembrane helix</keyword>
<organism evidence="3 4">
    <name type="scientific">Psilocybe cyanescens</name>
    <dbReference type="NCBI Taxonomy" id="93625"/>
    <lineage>
        <taxon>Eukaryota</taxon>
        <taxon>Fungi</taxon>
        <taxon>Dikarya</taxon>
        <taxon>Basidiomycota</taxon>
        <taxon>Agaricomycotina</taxon>
        <taxon>Agaricomycetes</taxon>
        <taxon>Agaricomycetidae</taxon>
        <taxon>Agaricales</taxon>
        <taxon>Agaricineae</taxon>
        <taxon>Strophariaceae</taxon>
        <taxon>Psilocybe</taxon>
    </lineage>
</organism>
<proteinExistence type="predicted"/>
<sequence length="217" mass="24669">MSNTDAILGIGMYRRLIPFETTNNRNIPKGQYCCVFLIKLIGQLWTQLWDSRFYSCPTRPQVIATGDQAYFHRLRASKQALFLKTTTSIQNISSLGCDVLISATLCFIFHAHRSGMKKSDSLINKLIIYTINRAIATSLCSLLTVVLFQSLYGTFYFKIPFLASAQVYVISVISLLTSRRNLQEENNRSINLTNLVQEDLTSAERYDHVKISHHDSS</sequence>
<comment type="caution">
    <text evidence="3">The sequence shown here is derived from an EMBL/GenBank/DDBJ whole genome shotgun (WGS) entry which is preliminary data.</text>
</comment>
<dbReference type="EMBL" id="NHYD01002541">
    <property type="protein sequence ID" value="PPQ86169.1"/>
    <property type="molecule type" value="Genomic_DNA"/>
</dbReference>
<evidence type="ECO:0000313" key="4">
    <source>
        <dbReference type="Proteomes" id="UP000283269"/>
    </source>
</evidence>
<reference evidence="3 4" key="1">
    <citation type="journal article" date="2018" name="Evol. Lett.">
        <title>Horizontal gene cluster transfer increased hallucinogenic mushroom diversity.</title>
        <authorList>
            <person name="Reynolds H.T."/>
            <person name="Vijayakumar V."/>
            <person name="Gluck-Thaler E."/>
            <person name="Korotkin H.B."/>
            <person name="Matheny P.B."/>
            <person name="Slot J.C."/>
        </authorList>
    </citation>
    <scope>NUCLEOTIDE SEQUENCE [LARGE SCALE GENOMIC DNA]</scope>
    <source>
        <strain evidence="3 4">2631</strain>
    </source>
</reference>
<feature type="transmembrane region" description="Helical" evidence="1">
    <location>
        <begin position="126"/>
        <end position="149"/>
    </location>
</feature>
<gene>
    <name evidence="3" type="ORF">CVT25_005446</name>
</gene>
<keyword evidence="1" id="KW-0812">Transmembrane</keyword>
<accession>A0A409X5W4</accession>